<dbReference type="AlphaFoldDB" id="A0AAE1KCB8"/>
<proteinExistence type="predicted"/>
<evidence type="ECO:0000313" key="1">
    <source>
        <dbReference type="EMBL" id="KAK3868180.1"/>
    </source>
</evidence>
<reference evidence="1" key="1">
    <citation type="submission" date="2023-10" db="EMBL/GenBank/DDBJ databases">
        <title>Genome assemblies of two species of porcelain crab, Petrolisthes cinctipes and Petrolisthes manimaculis (Anomura: Porcellanidae).</title>
        <authorList>
            <person name="Angst P."/>
        </authorList>
    </citation>
    <scope>NUCLEOTIDE SEQUENCE</scope>
    <source>
        <strain evidence="1">PB745_01</strain>
        <tissue evidence="1">Gill</tissue>
    </source>
</reference>
<accession>A0AAE1KCB8</accession>
<dbReference type="EMBL" id="JAWQEG010003066">
    <property type="protein sequence ID" value="KAK3868180.1"/>
    <property type="molecule type" value="Genomic_DNA"/>
</dbReference>
<name>A0AAE1KCB8_PETCI</name>
<gene>
    <name evidence="1" type="ORF">Pcinc_026400</name>
</gene>
<organism evidence="1 2">
    <name type="scientific">Petrolisthes cinctipes</name>
    <name type="common">Flat porcelain crab</name>
    <dbReference type="NCBI Taxonomy" id="88211"/>
    <lineage>
        <taxon>Eukaryota</taxon>
        <taxon>Metazoa</taxon>
        <taxon>Ecdysozoa</taxon>
        <taxon>Arthropoda</taxon>
        <taxon>Crustacea</taxon>
        <taxon>Multicrustacea</taxon>
        <taxon>Malacostraca</taxon>
        <taxon>Eumalacostraca</taxon>
        <taxon>Eucarida</taxon>
        <taxon>Decapoda</taxon>
        <taxon>Pleocyemata</taxon>
        <taxon>Anomura</taxon>
        <taxon>Galatheoidea</taxon>
        <taxon>Porcellanidae</taxon>
        <taxon>Petrolisthes</taxon>
    </lineage>
</organism>
<evidence type="ECO:0000313" key="2">
    <source>
        <dbReference type="Proteomes" id="UP001286313"/>
    </source>
</evidence>
<protein>
    <submittedName>
        <fullName evidence="1">Uncharacterized protein</fullName>
    </submittedName>
</protein>
<comment type="caution">
    <text evidence="1">The sequence shown here is derived from an EMBL/GenBank/DDBJ whole genome shotgun (WGS) entry which is preliminary data.</text>
</comment>
<dbReference type="Proteomes" id="UP001286313">
    <property type="component" value="Unassembled WGS sequence"/>
</dbReference>
<keyword evidence="2" id="KW-1185">Reference proteome</keyword>
<sequence length="150" mass="17293">MQDDTVCFWCCQQLLNVYNFNLRLFRPATELWVFQMMSYTSGFRNLPLIMVPYSHNPKFLSLLTTKTTVPITSCFTSIKDVGTHGNAANTMLLLVRYECDSSQTSPRQNLIQLCTEHTPTSPLTPYATRLYSDSDLKFLPELERRPILEV</sequence>